<proteinExistence type="inferred from homology"/>
<dbReference type="Pfam" id="PF00582">
    <property type="entry name" value="Usp"/>
    <property type="match status" value="1"/>
</dbReference>
<dbReference type="SUPFAM" id="SSF52402">
    <property type="entry name" value="Adenine nucleotide alpha hydrolases-like"/>
    <property type="match status" value="1"/>
</dbReference>
<accession>A0A0F5YAA1</accession>
<dbReference type="InterPro" id="IPR014729">
    <property type="entry name" value="Rossmann-like_a/b/a_fold"/>
</dbReference>
<evidence type="ECO:0000256" key="2">
    <source>
        <dbReference type="PIRNR" id="PIRNR006276"/>
    </source>
</evidence>
<evidence type="ECO:0000259" key="3">
    <source>
        <dbReference type="Pfam" id="PF00582"/>
    </source>
</evidence>
<dbReference type="EMBL" id="LATL02000016">
    <property type="protein sequence ID" value="KKD35115.1"/>
    <property type="molecule type" value="Genomic_DNA"/>
</dbReference>
<keyword evidence="2" id="KW-0963">Cytoplasm</keyword>
<dbReference type="InterPro" id="IPR006015">
    <property type="entry name" value="Universal_stress_UspA"/>
</dbReference>
<dbReference type="InterPro" id="IPR006016">
    <property type="entry name" value="UspA"/>
</dbReference>
<dbReference type="CDD" id="cd00293">
    <property type="entry name" value="USP-like"/>
    <property type="match status" value="1"/>
</dbReference>
<gene>
    <name evidence="4" type="ORF">WN50_27130</name>
</gene>
<dbReference type="PRINTS" id="PR01438">
    <property type="entry name" value="UNVRSLSTRESS"/>
</dbReference>
<evidence type="ECO:0000256" key="1">
    <source>
        <dbReference type="ARBA" id="ARBA00008791"/>
    </source>
</evidence>
<evidence type="ECO:0000313" key="4">
    <source>
        <dbReference type="EMBL" id="KKD35115.1"/>
    </source>
</evidence>
<comment type="similarity">
    <text evidence="1 2">Belongs to the universal stress protein A family.</text>
</comment>
<evidence type="ECO:0000313" key="5">
    <source>
        <dbReference type="Proteomes" id="UP000033607"/>
    </source>
</evidence>
<dbReference type="PANTHER" id="PTHR46268">
    <property type="entry name" value="STRESS RESPONSE PROTEIN NHAX"/>
    <property type="match status" value="1"/>
</dbReference>
<sequence length="163" mass="18127">MFEKILVAIDLSPVSEIVFEKALSMAKLCQAKLMILHVLSSDEQGSAIVEGITGLSYYEMVELETLKSYQKRWQEYVQKGLETLKIYSQQGIDSGVIAEYSQLSGKPGRQICQAAREWNADLIIMGRRGYSGLSELILGSVSNYALHHADCSVLIVQLPQKTP</sequence>
<dbReference type="Proteomes" id="UP000033607">
    <property type="component" value="Unassembled WGS sequence"/>
</dbReference>
<dbReference type="PIRSF" id="PIRSF006276">
    <property type="entry name" value="UspA"/>
    <property type="match status" value="1"/>
</dbReference>
<protein>
    <recommendedName>
        <fullName evidence="2">Universal stress protein</fullName>
    </recommendedName>
</protein>
<reference evidence="4 5" key="1">
    <citation type="submission" date="2015-06" db="EMBL/GenBank/DDBJ databases">
        <title>Draft genome assembly of filamentous brackish cyanobacterium Limnoraphis robusta strain CS-951.</title>
        <authorList>
            <person name="Willis A."/>
            <person name="Parks M."/>
            <person name="Burford M.A."/>
        </authorList>
    </citation>
    <scope>NUCLEOTIDE SEQUENCE [LARGE SCALE GENOMIC DNA]</scope>
    <source>
        <strain evidence="4 5">CS-951</strain>
    </source>
</reference>
<comment type="caution">
    <text evidence="4">The sequence shown here is derived from an EMBL/GenBank/DDBJ whole genome shotgun (WGS) entry which is preliminary data.</text>
</comment>
<organism evidence="4 5">
    <name type="scientific">Limnoraphis robusta CS-951</name>
    <dbReference type="NCBI Taxonomy" id="1637645"/>
    <lineage>
        <taxon>Bacteria</taxon>
        <taxon>Bacillati</taxon>
        <taxon>Cyanobacteriota</taxon>
        <taxon>Cyanophyceae</taxon>
        <taxon>Oscillatoriophycideae</taxon>
        <taxon>Oscillatoriales</taxon>
        <taxon>Sirenicapillariaceae</taxon>
        <taxon>Limnoraphis</taxon>
    </lineage>
</organism>
<dbReference type="PANTHER" id="PTHR46268:SF8">
    <property type="entry name" value="UNIVERSAL STRESS PROTEIN SLL1388"/>
    <property type="match status" value="1"/>
</dbReference>
<feature type="domain" description="UspA" evidence="3">
    <location>
        <begin position="1"/>
        <end position="156"/>
    </location>
</feature>
<dbReference type="OrthoDB" id="516822at2"/>
<dbReference type="AlphaFoldDB" id="A0A0F5YAA1"/>
<dbReference type="GO" id="GO:0005737">
    <property type="term" value="C:cytoplasm"/>
    <property type="evidence" value="ECO:0007669"/>
    <property type="project" value="UniProtKB-SubCell"/>
</dbReference>
<dbReference type="Gene3D" id="3.40.50.620">
    <property type="entry name" value="HUPs"/>
    <property type="match status" value="1"/>
</dbReference>
<dbReference type="RefSeq" id="WP_046281734.1">
    <property type="nucleotide sequence ID" value="NZ_LATL02000016.1"/>
</dbReference>
<comment type="subcellular location">
    <subcellularLocation>
        <location evidence="2">Cytoplasm</location>
    </subcellularLocation>
</comment>
<name>A0A0F5YAA1_9CYAN</name>